<dbReference type="Proteomes" id="UP000823926">
    <property type="component" value="Unassembled WGS sequence"/>
</dbReference>
<feature type="domain" description="TPM" evidence="3">
    <location>
        <begin position="46"/>
        <end position="173"/>
    </location>
</feature>
<evidence type="ECO:0000256" key="2">
    <source>
        <dbReference type="SAM" id="Phobius"/>
    </source>
</evidence>
<protein>
    <submittedName>
        <fullName evidence="4">TPM domain-containing protein</fullName>
    </submittedName>
</protein>
<gene>
    <name evidence="4" type="ORF">H9888_06790</name>
</gene>
<name>A0A9D1QFM5_9BACT</name>
<dbReference type="AlphaFoldDB" id="A0A9D1QFM5"/>
<proteinExistence type="predicted"/>
<evidence type="ECO:0000259" key="3">
    <source>
        <dbReference type="Pfam" id="PF04536"/>
    </source>
</evidence>
<sequence>MPVRPISFSHRTVLRGLASLVLVLWGGLLSLQAQEIPQPMSPPRLVNDYAHLFSERQCKILEDSLVAFEQATSTQIAVVTVPDLGDYPAAEYATRLMEQWGVGSKEHDNGIVLLLKPRNQYGGGEVFIATGYGLEGALPDITVGRIIDNEMMPSLRVEDYYGATAACTKAIRDAVRGEYTATPKKDSDKTDIMDWISGLFSLGVIIFMIIILNRSYKGGKDDDDDTGGSDSSGTRRYYRRGPMIFPPLFGGYGGHRGGGFGGSGGIGGFGGFGGGSGSGGGAGRSF</sequence>
<evidence type="ECO:0000256" key="1">
    <source>
        <dbReference type="SAM" id="MobiDB-lite"/>
    </source>
</evidence>
<dbReference type="EMBL" id="DXHL01000032">
    <property type="protein sequence ID" value="HIW11186.1"/>
    <property type="molecule type" value="Genomic_DNA"/>
</dbReference>
<reference evidence="4" key="1">
    <citation type="journal article" date="2021" name="PeerJ">
        <title>Extensive microbial diversity within the chicken gut microbiome revealed by metagenomics and culture.</title>
        <authorList>
            <person name="Gilroy R."/>
            <person name="Ravi A."/>
            <person name="Getino M."/>
            <person name="Pursley I."/>
            <person name="Horton D.L."/>
            <person name="Alikhan N.F."/>
            <person name="Baker D."/>
            <person name="Gharbi K."/>
            <person name="Hall N."/>
            <person name="Watson M."/>
            <person name="Adriaenssens E.M."/>
            <person name="Foster-Nyarko E."/>
            <person name="Jarju S."/>
            <person name="Secka A."/>
            <person name="Antonio M."/>
            <person name="Oren A."/>
            <person name="Chaudhuri R.R."/>
            <person name="La Ragione R."/>
            <person name="Hildebrand F."/>
            <person name="Pallen M.J."/>
        </authorList>
    </citation>
    <scope>NUCLEOTIDE SEQUENCE</scope>
    <source>
        <strain evidence="4">ChiBcec15-1070</strain>
    </source>
</reference>
<dbReference type="Pfam" id="PF04536">
    <property type="entry name" value="TPM_phosphatase"/>
    <property type="match status" value="1"/>
</dbReference>
<dbReference type="Gene3D" id="3.10.310.50">
    <property type="match status" value="1"/>
</dbReference>
<keyword evidence="2" id="KW-0472">Membrane</keyword>
<keyword evidence="2" id="KW-1133">Transmembrane helix</keyword>
<evidence type="ECO:0000313" key="4">
    <source>
        <dbReference type="EMBL" id="HIW11186.1"/>
    </source>
</evidence>
<evidence type="ECO:0000313" key="5">
    <source>
        <dbReference type="Proteomes" id="UP000823926"/>
    </source>
</evidence>
<comment type="caution">
    <text evidence="4">The sequence shown here is derived from an EMBL/GenBank/DDBJ whole genome shotgun (WGS) entry which is preliminary data.</text>
</comment>
<reference evidence="4" key="2">
    <citation type="submission" date="2021-04" db="EMBL/GenBank/DDBJ databases">
        <authorList>
            <person name="Gilroy R."/>
        </authorList>
    </citation>
    <scope>NUCLEOTIDE SEQUENCE</scope>
    <source>
        <strain evidence="4">ChiBcec15-1070</strain>
    </source>
</reference>
<dbReference type="PANTHER" id="PTHR30373">
    <property type="entry name" value="UPF0603 PROTEIN YGCG"/>
    <property type="match status" value="1"/>
</dbReference>
<feature type="transmembrane region" description="Helical" evidence="2">
    <location>
        <begin position="192"/>
        <end position="212"/>
    </location>
</feature>
<keyword evidence="2" id="KW-0812">Transmembrane</keyword>
<organism evidence="4 5">
    <name type="scientific">Candidatus Rikenella faecigallinarum</name>
    <dbReference type="NCBI Taxonomy" id="2838745"/>
    <lineage>
        <taxon>Bacteria</taxon>
        <taxon>Pseudomonadati</taxon>
        <taxon>Bacteroidota</taxon>
        <taxon>Bacteroidia</taxon>
        <taxon>Bacteroidales</taxon>
        <taxon>Rikenellaceae</taxon>
        <taxon>Rikenella</taxon>
    </lineage>
</organism>
<accession>A0A9D1QFM5</accession>
<dbReference type="PANTHER" id="PTHR30373:SF2">
    <property type="entry name" value="UPF0603 PROTEIN YGCG"/>
    <property type="match status" value="1"/>
</dbReference>
<feature type="region of interest" description="Disordered" evidence="1">
    <location>
        <begin position="219"/>
        <end position="239"/>
    </location>
</feature>
<dbReference type="InterPro" id="IPR007621">
    <property type="entry name" value="TPM_dom"/>
</dbReference>